<keyword evidence="3" id="KW-0964">Secreted</keyword>
<dbReference type="InterPro" id="IPR010345">
    <property type="entry name" value="IL-17_fam"/>
</dbReference>
<reference evidence="7" key="1">
    <citation type="submission" date="2017-02" db="UniProtKB">
        <authorList>
            <consortium name="WormBaseParasite"/>
        </authorList>
    </citation>
    <scope>IDENTIFICATION</scope>
</reference>
<sequence length="148" mass="16997">MVYEWSKESAESLAIDLMDEDRIVPIKEDQICESPPETGAETSIMQRSLCPWQWRLNHDNDRKPRILAEAYCLCRKSRGSSGALCMPIKRDVAVLRRIACDHPTATRTRYQFVRAVQTITVGCHSVLPRTQRAKPLNAFYRNAFSIEI</sequence>
<dbReference type="EMBL" id="UYRR01031342">
    <property type="protein sequence ID" value="VDK49231.1"/>
    <property type="molecule type" value="Genomic_DNA"/>
</dbReference>
<dbReference type="OrthoDB" id="6038945at2759"/>
<comment type="similarity">
    <text evidence="2">Belongs to the IL-17 family.</text>
</comment>
<dbReference type="AlphaFoldDB" id="A0A0M3JZ81"/>
<evidence type="ECO:0000313" key="5">
    <source>
        <dbReference type="EMBL" id="VDK49231.1"/>
    </source>
</evidence>
<gene>
    <name evidence="5" type="ORF">ASIM_LOCUS13224</name>
</gene>
<evidence type="ECO:0000256" key="1">
    <source>
        <dbReference type="ARBA" id="ARBA00004613"/>
    </source>
</evidence>
<evidence type="ECO:0000256" key="2">
    <source>
        <dbReference type="ARBA" id="ARBA00007236"/>
    </source>
</evidence>
<evidence type="ECO:0000256" key="3">
    <source>
        <dbReference type="ARBA" id="ARBA00022525"/>
    </source>
</evidence>
<evidence type="ECO:0000256" key="4">
    <source>
        <dbReference type="ARBA" id="ARBA00022729"/>
    </source>
</evidence>
<organism evidence="7">
    <name type="scientific">Anisakis simplex</name>
    <name type="common">Herring worm</name>
    <dbReference type="NCBI Taxonomy" id="6269"/>
    <lineage>
        <taxon>Eukaryota</taxon>
        <taxon>Metazoa</taxon>
        <taxon>Ecdysozoa</taxon>
        <taxon>Nematoda</taxon>
        <taxon>Chromadorea</taxon>
        <taxon>Rhabditida</taxon>
        <taxon>Spirurina</taxon>
        <taxon>Ascaridomorpha</taxon>
        <taxon>Ascaridoidea</taxon>
        <taxon>Anisakidae</taxon>
        <taxon>Anisakis</taxon>
        <taxon>Anisakis simplex complex</taxon>
    </lineage>
</organism>
<name>A0A0M3JZ81_ANISI</name>
<dbReference type="WBParaSite" id="ASIM_0001379601-mRNA-1">
    <property type="protein sequence ID" value="ASIM_0001379601-mRNA-1"/>
    <property type="gene ID" value="ASIM_0001379601"/>
</dbReference>
<comment type="subcellular location">
    <subcellularLocation>
        <location evidence="1">Secreted</location>
    </subcellularLocation>
</comment>
<keyword evidence="6" id="KW-1185">Reference proteome</keyword>
<protein>
    <submittedName>
        <fullName evidence="5 7">Uncharacterized protein</fullName>
    </submittedName>
</protein>
<keyword evidence="4" id="KW-0732">Signal</keyword>
<evidence type="ECO:0000313" key="6">
    <source>
        <dbReference type="Proteomes" id="UP000267096"/>
    </source>
</evidence>
<dbReference type="InterPro" id="IPR029034">
    <property type="entry name" value="Cystine-knot_cytokine"/>
</dbReference>
<evidence type="ECO:0000313" key="7">
    <source>
        <dbReference type="WBParaSite" id="ASIM_0001379601-mRNA-1"/>
    </source>
</evidence>
<dbReference type="GO" id="GO:0005125">
    <property type="term" value="F:cytokine activity"/>
    <property type="evidence" value="ECO:0007669"/>
    <property type="project" value="InterPro"/>
</dbReference>
<dbReference type="GO" id="GO:0005576">
    <property type="term" value="C:extracellular region"/>
    <property type="evidence" value="ECO:0007669"/>
    <property type="project" value="UniProtKB-SubCell"/>
</dbReference>
<dbReference type="Gene3D" id="2.10.90.10">
    <property type="entry name" value="Cystine-knot cytokines"/>
    <property type="match status" value="1"/>
</dbReference>
<reference evidence="5 6" key="2">
    <citation type="submission" date="2018-11" db="EMBL/GenBank/DDBJ databases">
        <authorList>
            <consortium name="Pathogen Informatics"/>
        </authorList>
    </citation>
    <scope>NUCLEOTIDE SEQUENCE [LARGE SCALE GENOMIC DNA]</scope>
</reference>
<dbReference type="SUPFAM" id="SSF57501">
    <property type="entry name" value="Cystine-knot cytokines"/>
    <property type="match status" value="1"/>
</dbReference>
<dbReference type="Pfam" id="PF06083">
    <property type="entry name" value="IL17"/>
    <property type="match status" value="1"/>
</dbReference>
<accession>A0A0M3JZ81</accession>
<proteinExistence type="inferred from homology"/>
<dbReference type="Proteomes" id="UP000267096">
    <property type="component" value="Unassembled WGS sequence"/>
</dbReference>